<dbReference type="GeneID" id="33936896"/>
<accession>A0A219APQ5</accession>
<evidence type="ECO:0000313" key="3">
    <source>
        <dbReference type="Proteomes" id="UP000078397"/>
    </source>
</evidence>
<feature type="region of interest" description="Disordered" evidence="1">
    <location>
        <begin position="54"/>
        <end position="109"/>
    </location>
</feature>
<dbReference type="AlphaFoldDB" id="A0A219APQ5"/>
<gene>
    <name evidence="2" type="ORF">VFPPC_18018</name>
</gene>
<evidence type="ECO:0000313" key="2">
    <source>
        <dbReference type="EMBL" id="OWT42763.1"/>
    </source>
</evidence>
<name>A0A219APQ5_METCM</name>
<comment type="caution">
    <text evidence="2">The sequence shown here is derived from an EMBL/GenBank/DDBJ whole genome shotgun (WGS) entry which is preliminary data.</text>
</comment>
<dbReference type="Proteomes" id="UP000078397">
    <property type="component" value="Unassembled WGS sequence"/>
</dbReference>
<sequence>MMCPTREALPVEKCRLHAVRIASKGSPLRPPRAHRSVWLFSRFNSIMEKICKSTGRGQAARRGASTLAPHNPKRDVSHMRTASRAGSDHAVCPRGWIPESAGADMEQTK</sequence>
<dbReference type="EMBL" id="LSBJ02000006">
    <property type="protein sequence ID" value="OWT42763.1"/>
    <property type="molecule type" value="Genomic_DNA"/>
</dbReference>
<proteinExistence type="predicted"/>
<dbReference type="RefSeq" id="XP_022285241.1">
    <property type="nucleotide sequence ID" value="XM_022429681.1"/>
</dbReference>
<keyword evidence="3" id="KW-1185">Reference proteome</keyword>
<dbReference type="KEGG" id="pchm:VFPPC_18018"/>
<protein>
    <submittedName>
        <fullName evidence="2">Uncharacterized protein</fullName>
    </submittedName>
</protein>
<reference evidence="2 3" key="1">
    <citation type="journal article" date="2016" name="PLoS Pathog.">
        <title>Biosynthesis of antibiotic leucinostatins in bio-control fungus Purpureocillium lilacinum and their inhibition on phytophthora revealed by genome mining.</title>
        <authorList>
            <person name="Wang G."/>
            <person name="Liu Z."/>
            <person name="Lin R."/>
            <person name="Li E."/>
            <person name="Mao Z."/>
            <person name="Ling J."/>
            <person name="Yang Y."/>
            <person name="Yin W.B."/>
            <person name="Xie B."/>
        </authorList>
    </citation>
    <scope>NUCLEOTIDE SEQUENCE [LARGE SCALE GENOMIC DNA]</scope>
    <source>
        <strain evidence="2">170</strain>
    </source>
</reference>
<organism evidence="2 3">
    <name type="scientific">Pochonia chlamydosporia 170</name>
    <dbReference type="NCBI Taxonomy" id="1380566"/>
    <lineage>
        <taxon>Eukaryota</taxon>
        <taxon>Fungi</taxon>
        <taxon>Dikarya</taxon>
        <taxon>Ascomycota</taxon>
        <taxon>Pezizomycotina</taxon>
        <taxon>Sordariomycetes</taxon>
        <taxon>Hypocreomycetidae</taxon>
        <taxon>Hypocreales</taxon>
        <taxon>Clavicipitaceae</taxon>
        <taxon>Pochonia</taxon>
    </lineage>
</organism>
<evidence type="ECO:0000256" key="1">
    <source>
        <dbReference type="SAM" id="MobiDB-lite"/>
    </source>
</evidence>